<proteinExistence type="predicted"/>
<evidence type="ECO:0000259" key="1">
    <source>
        <dbReference type="Pfam" id="PF08840"/>
    </source>
</evidence>
<organism evidence="2 3">
    <name type="scientific">Clostridium sporogenes</name>
    <dbReference type="NCBI Taxonomy" id="1509"/>
    <lineage>
        <taxon>Bacteria</taxon>
        <taxon>Bacillati</taxon>
        <taxon>Bacillota</taxon>
        <taxon>Clostridia</taxon>
        <taxon>Eubacteriales</taxon>
        <taxon>Clostridiaceae</taxon>
        <taxon>Clostridium</taxon>
    </lineage>
</organism>
<sequence>MNQNWSITNNFNVDVHGFQGSFYCSEQTLEENKVLIVCGGSSGNFALTAKLAEIFCNQGFHVLAMAYVNAKGLPKHTVEAPVESAQNAVKWLSNNGFNKIAIYGISSGGEYALLAASLIPQITCVVAVSSPCAVSQADDGLLYKNTSCWSWNNNPVPYMKINYSLIKAIPMSLRHRELYTKHFYEKGMQNAPDNVWIPVEKINGAVLFLTAKEDSICPSSDFAKIAIRRMKEHKFCFPYEHVDYKYGSHFLIPVTNSKSIHFKVFAIERRYPKECAESRIDALNKIIKWLKIW</sequence>
<accession>A0AAE4FL37</accession>
<dbReference type="SUPFAM" id="SSF53474">
    <property type="entry name" value="alpha/beta-Hydrolases"/>
    <property type="match status" value="1"/>
</dbReference>
<dbReference type="RefSeq" id="WP_310943341.1">
    <property type="nucleotide sequence ID" value="NZ_JARUIS010000008.1"/>
</dbReference>
<dbReference type="InterPro" id="IPR029058">
    <property type="entry name" value="AB_hydrolase_fold"/>
</dbReference>
<reference evidence="2" key="1">
    <citation type="submission" date="2023-04" db="EMBL/GenBank/DDBJ databases">
        <title>Assessment of the microbiological origin of a defect in Grana Padano cheese.</title>
        <authorList>
            <person name="Zago M."/>
            <person name="Rossetti L."/>
            <person name="Bonvini B."/>
            <person name="Carminati D."/>
            <person name="Giraffa G."/>
        </authorList>
    </citation>
    <scope>NUCLEOTIDE SEQUENCE</scope>
    <source>
        <strain evidence="2">4990</strain>
    </source>
</reference>
<dbReference type="EMBL" id="JARUIS010000008">
    <property type="protein sequence ID" value="MDS1003305.1"/>
    <property type="molecule type" value="Genomic_DNA"/>
</dbReference>
<protein>
    <submittedName>
        <fullName evidence="2">Acyl-CoA thioester hydrolase/BAAT C-terminal domain-containing protein</fullName>
    </submittedName>
</protein>
<gene>
    <name evidence="2" type="ORF">P9J83_07310</name>
</gene>
<dbReference type="Gene3D" id="3.40.50.1820">
    <property type="entry name" value="alpha/beta hydrolase"/>
    <property type="match status" value="1"/>
</dbReference>
<dbReference type="GO" id="GO:0047617">
    <property type="term" value="F:fatty acyl-CoA hydrolase activity"/>
    <property type="evidence" value="ECO:0007669"/>
    <property type="project" value="TreeGrafter"/>
</dbReference>
<dbReference type="Proteomes" id="UP001182303">
    <property type="component" value="Unassembled WGS sequence"/>
</dbReference>
<dbReference type="InterPro" id="IPR014940">
    <property type="entry name" value="BAAT_C"/>
</dbReference>
<name>A0AAE4FL37_CLOSG</name>
<keyword evidence="2" id="KW-0378">Hydrolase</keyword>
<dbReference type="Pfam" id="PF08840">
    <property type="entry name" value="BAAT_C"/>
    <property type="match status" value="1"/>
</dbReference>
<comment type="caution">
    <text evidence="2">The sequence shown here is derived from an EMBL/GenBank/DDBJ whole genome shotgun (WGS) entry which is preliminary data.</text>
</comment>
<evidence type="ECO:0000313" key="3">
    <source>
        <dbReference type="Proteomes" id="UP001182303"/>
    </source>
</evidence>
<dbReference type="PANTHER" id="PTHR10824:SF4">
    <property type="entry name" value="ACYL-COENZYME A THIOESTERASE 1-LIKE"/>
    <property type="match status" value="1"/>
</dbReference>
<dbReference type="GO" id="GO:0006631">
    <property type="term" value="P:fatty acid metabolic process"/>
    <property type="evidence" value="ECO:0007669"/>
    <property type="project" value="TreeGrafter"/>
</dbReference>
<dbReference type="AlphaFoldDB" id="A0AAE4FL37"/>
<dbReference type="GO" id="GO:0006637">
    <property type="term" value="P:acyl-CoA metabolic process"/>
    <property type="evidence" value="ECO:0007669"/>
    <property type="project" value="TreeGrafter"/>
</dbReference>
<evidence type="ECO:0000313" key="2">
    <source>
        <dbReference type="EMBL" id="MDS1003305.1"/>
    </source>
</evidence>
<dbReference type="PANTHER" id="PTHR10824">
    <property type="entry name" value="ACYL-COENZYME A THIOESTERASE-RELATED"/>
    <property type="match status" value="1"/>
</dbReference>
<feature type="domain" description="BAAT/Acyl-CoA thioester hydrolase C-terminal" evidence="1">
    <location>
        <begin position="86"/>
        <end position="253"/>
    </location>
</feature>